<dbReference type="EMBL" id="AP014704">
    <property type="protein sequence ID" value="BAR47113.1"/>
    <property type="molecule type" value="Genomic_DNA"/>
</dbReference>
<name>A0A1Y0ZFK9_9HYPH</name>
<proteinExistence type="predicted"/>
<evidence type="ECO:0000313" key="2">
    <source>
        <dbReference type="EMBL" id="BAR47113.1"/>
    </source>
</evidence>
<evidence type="ECO:0000256" key="1">
    <source>
        <dbReference type="SAM" id="MobiDB-lite"/>
    </source>
</evidence>
<sequence>MHGAVHQHGSPLAQHGGLDPELGGDLHLRPATALEKGDRLAFELGGELASCLRHQTPSPPVTSVSEVSAKPREDQCSRPHGARLRSACSAAHRPCDTTYRTSRRRNGPIPVGRGKTLAVGPHSRLFARALCPRLRAAVPLHGPDLITPPRRPARVGGDYRKARRRVNPALEDSDITAGNTGRPAPTPVHRMAVRLESARRAAVIAWSRPG</sequence>
<dbReference type="Proteomes" id="UP000061432">
    <property type="component" value="Chromosome"/>
</dbReference>
<feature type="region of interest" description="Disordered" evidence="1">
    <location>
        <begin position="53"/>
        <end position="80"/>
    </location>
</feature>
<gene>
    <name evidence="2" type="ORF">Maq22A_c28035</name>
</gene>
<dbReference type="AlphaFoldDB" id="A0A1Y0ZFK9"/>
<reference evidence="2 3" key="1">
    <citation type="journal article" date="2015" name="Genome Announc.">
        <title>Complete Genome Sequence of Methylobacterium aquaticum Strain 22A, Isolated from Racomitrium japonicum Moss.</title>
        <authorList>
            <person name="Tani A."/>
            <person name="Ogura Y."/>
            <person name="Hayashi T."/>
            <person name="Kimbara K."/>
        </authorList>
    </citation>
    <scope>NUCLEOTIDE SEQUENCE [LARGE SCALE GENOMIC DNA]</scope>
    <source>
        <strain evidence="2 3">MA-22A</strain>
    </source>
</reference>
<dbReference type="STRING" id="270351.Maq22A_c28035"/>
<feature type="region of interest" description="Disordered" evidence="1">
    <location>
        <begin position="1"/>
        <end position="24"/>
    </location>
</feature>
<protein>
    <submittedName>
        <fullName evidence="2">Uncharacterized protein</fullName>
    </submittedName>
</protein>
<accession>A0A1Y0ZFK9</accession>
<organism evidence="2 3">
    <name type="scientific">Methylobacterium aquaticum</name>
    <dbReference type="NCBI Taxonomy" id="270351"/>
    <lineage>
        <taxon>Bacteria</taxon>
        <taxon>Pseudomonadati</taxon>
        <taxon>Pseudomonadota</taxon>
        <taxon>Alphaproteobacteria</taxon>
        <taxon>Hyphomicrobiales</taxon>
        <taxon>Methylobacteriaceae</taxon>
        <taxon>Methylobacterium</taxon>
    </lineage>
</organism>
<evidence type="ECO:0000313" key="3">
    <source>
        <dbReference type="Proteomes" id="UP000061432"/>
    </source>
</evidence>
<dbReference type="KEGG" id="maqu:Maq22A_c28035"/>
<reference evidence="3" key="2">
    <citation type="submission" date="2015-01" db="EMBL/GenBank/DDBJ databases">
        <title>Complete genome sequence of Methylobacterium aquaticum strain 22A.</title>
        <authorList>
            <person name="Tani A."/>
            <person name="Ogura Y."/>
            <person name="Hayashi T."/>
        </authorList>
    </citation>
    <scope>NUCLEOTIDE SEQUENCE [LARGE SCALE GENOMIC DNA]</scope>
    <source>
        <strain evidence="3">MA-22A</strain>
    </source>
</reference>